<dbReference type="GeneID" id="2653422"/>
<accession>Q7Y2M6</accession>
<evidence type="ECO:0000313" key="1">
    <source>
        <dbReference type="EMBL" id="BAC78087.1"/>
    </source>
</evidence>
<protein>
    <submittedName>
        <fullName evidence="1">Uncharacterized protein</fullName>
    </submittedName>
</protein>
<reference evidence="1 2" key="1">
    <citation type="journal article" date="2003" name="J. Bacteriol.">
        <title>Genome analysis of a novel Shiga toxin 1 (Stx1)-converting phage which is closely related to Stx2-converting phages but not to other Stx1-converting phages.</title>
        <authorList>
            <person name="Sato T."/>
            <person name="Shimizu T."/>
            <person name="Watarai M."/>
            <person name="Kobayashi M."/>
            <person name="Kano S."/>
            <person name="Hamabata T."/>
            <person name="Takeda Y."/>
            <person name="Yamasaki S."/>
        </authorList>
    </citation>
    <scope>NUCLEOTIDE SEQUENCE</scope>
    <source>
        <strain evidence="1">Stx2 phage-II</strain>
    </source>
</reference>
<name>Q7Y2M6_9CAUD</name>
<dbReference type="Proteomes" id="UP000000983">
    <property type="component" value="Segment"/>
</dbReference>
<proteinExistence type="predicted"/>
<sequence>MPCIIPLFDSSHVDSGTLQDNVRCHAATFCSEAFCFRNPRTFTASACVSSDDARMSRRNIWEQSGNKSSSHVLSRAISRVLISCMVSSLTGVMSRSGWRSAVYAVFSTMRSASSLS</sequence>
<dbReference type="EMBL" id="AP005154">
    <property type="protein sequence ID" value="BAC78087.1"/>
    <property type="molecule type" value="Genomic_DNA"/>
</dbReference>
<dbReference type="RefSeq" id="NP_859350.1">
    <property type="nucleotide sequence ID" value="NC_004914.3"/>
</dbReference>
<organism evidence="1 2">
    <name type="scientific">Escherichia phage Stx2 II</name>
    <dbReference type="NCBI Taxonomy" id="194949"/>
    <lineage>
        <taxon>Viruses</taxon>
        <taxon>Duplodnaviria</taxon>
        <taxon>Heunggongvirae</taxon>
        <taxon>Uroviricota</taxon>
        <taxon>Caudoviricetes</taxon>
        <taxon>Sepvirinae</taxon>
        <taxon>Traversvirus</taxon>
        <taxon>Traversvirus II</taxon>
    </lineage>
</organism>
<dbReference type="KEGG" id="vg:2653422"/>
<keyword evidence="2" id="KW-1185">Reference proteome</keyword>
<evidence type="ECO:0000313" key="2">
    <source>
        <dbReference type="Proteomes" id="UP000000983"/>
    </source>
</evidence>